<feature type="region of interest" description="Disordered" evidence="1">
    <location>
        <begin position="1"/>
        <end position="67"/>
    </location>
</feature>
<sequence>MSKRPQAPPPSGCTIKPGEFAIPGTIPPFAKPNKARVRDRESLTHSLAIPTPSLLPPSAIPHTKNEKPRVRKFLLDRFGEDF</sequence>
<feature type="compositionally biased region" description="Pro residues" evidence="1">
    <location>
        <begin position="1"/>
        <end position="11"/>
    </location>
</feature>
<evidence type="ECO:0000313" key="2">
    <source>
        <dbReference type="EMBL" id="RPB02329.1"/>
    </source>
</evidence>
<proteinExistence type="predicted"/>
<dbReference type="Proteomes" id="UP000276215">
    <property type="component" value="Unassembled WGS sequence"/>
</dbReference>
<gene>
    <name evidence="2" type="ORF">L873DRAFT_1802263</name>
</gene>
<dbReference type="AlphaFoldDB" id="A0A3N4JZ41"/>
<evidence type="ECO:0000256" key="1">
    <source>
        <dbReference type="SAM" id="MobiDB-lite"/>
    </source>
</evidence>
<name>A0A3N4JZ41_9PEZI</name>
<protein>
    <submittedName>
        <fullName evidence="2">Uncharacterized protein</fullName>
    </submittedName>
</protein>
<evidence type="ECO:0000313" key="3">
    <source>
        <dbReference type="Proteomes" id="UP000276215"/>
    </source>
</evidence>
<organism evidence="2 3">
    <name type="scientific">Choiromyces venosus 120613-1</name>
    <dbReference type="NCBI Taxonomy" id="1336337"/>
    <lineage>
        <taxon>Eukaryota</taxon>
        <taxon>Fungi</taxon>
        <taxon>Dikarya</taxon>
        <taxon>Ascomycota</taxon>
        <taxon>Pezizomycotina</taxon>
        <taxon>Pezizomycetes</taxon>
        <taxon>Pezizales</taxon>
        <taxon>Tuberaceae</taxon>
        <taxon>Choiromyces</taxon>
    </lineage>
</organism>
<accession>A0A3N4JZ41</accession>
<keyword evidence="3" id="KW-1185">Reference proteome</keyword>
<dbReference type="EMBL" id="ML120368">
    <property type="protein sequence ID" value="RPB02329.1"/>
    <property type="molecule type" value="Genomic_DNA"/>
</dbReference>
<reference evidence="2 3" key="1">
    <citation type="journal article" date="2018" name="Nat. Ecol. Evol.">
        <title>Pezizomycetes genomes reveal the molecular basis of ectomycorrhizal truffle lifestyle.</title>
        <authorList>
            <person name="Murat C."/>
            <person name="Payen T."/>
            <person name="Noel B."/>
            <person name="Kuo A."/>
            <person name="Morin E."/>
            <person name="Chen J."/>
            <person name="Kohler A."/>
            <person name="Krizsan K."/>
            <person name="Balestrini R."/>
            <person name="Da Silva C."/>
            <person name="Montanini B."/>
            <person name="Hainaut M."/>
            <person name="Levati E."/>
            <person name="Barry K.W."/>
            <person name="Belfiori B."/>
            <person name="Cichocki N."/>
            <person name="Clum A."/>
            <person name="Dockter R.B."/>
            <person name="Fauchery L."/>
            <person name="Guy J."/>
            <person name="Iotti M."/>
            <person name="Le Tacon F."/>
            <person name="Lindquist E.A."/>
            <person name="Lipzen A."/>
            <person name="Malagnac F."/>
            <person name="Mello A."/>
            <person name="Molinier V."/>
            <person name="Miyauchi S."/>
            <person name="Poulain J."/>
            <person name="Riccioni C."/>
            <person name="Rubini A."/>
            <person name="Sitrit Y."/>
            <person name="Splivallo R."/>
            <person name="Traeger S."/>
            <person name="Wang M."/>
            <person name="Zifcakova L."/>
            <person name="Wipf D."/>
            <person name="Zambonelli A."/>
            <person name="Paolocci F."/>
            <person name="Nowrousian M."/>
            <person name="Ottonello S."/>
            <person name="Baldrian P."/>
            <person name="Spatafora J.W."/>
            <person name="Henrissat B."/>
            <person name="Nagy L.G."/>
            <person name="Aury J.M."/>
            <person name="Wincker P."/>
            <person name="Grigoriev I.V."/>
            <person name="Bonfante P."/>
            <person name="Martin F.M."/>
        </authorList>
    </citation>
    <scope>NUCLEOTIDE SEQUENCE [LARGE SCALE GENOMIC DNA]</scope>
    <source>
        <strain evidence="2 3">120613-1</strain>
    </source>
</reference>